<dbReference type="PROSITE" id="PS51257">
    <property type="entry name" value="PROKAR_LIPOPROTEIN"/>
    <property type="match status" value="1"/>
</dbReference>
<name>A0ABP9FQP3_9SPHI</name>
<comment type="caution">
    <text evidence="1">The sequence shown here is derived from an EMBL/GenBank/DDBJ whole genome shotgun (WGS) entry which is preliminary data.</text>
</comment>
<sequence length="272" mass="30613">MQIKILPIINRVVFFAVLASIAVACKKEVYRPGIASGTRFPKLIVNGFSLDSIQIRIGPKSIAAGYLFEDISANAFVVPFDSTQTLSRIVMYKKDGSTPYQGSQINFKDKYRDTTLNVFFDGKTIEYNPVLKKPMAGKMGLRINFRSIASNYRGAVDIAIYERYADSEGNTLIKPEAQVIKNVKRDEFSPYVEINGPTTADNFLDYIFYVRMAGTDNAINYPNGVTVTPFETFPFQPDYTSLLTINDIRLVTENPNRIIYSITDRANAFPQE</sequence>
<reference evidence="2" key="1">
    <citation type="journal article" date="2019" name="Int. J. Syst. Evol. Microbiol.">
        <title>The Global Catalogue of Microorganisms (GCM) 10K type strain sequencing project: providing services to taxonomists for standard genome sequencing and annotation.</title>
        <authorList>
            <consortium name="The Broad Institute Genomics Platform"/>
            <consortium name="The Broad Institute Genome Sequencing Center for Infectious Disease"/>
            <person name="Wu L."/>
            <person name="Ma J."/>
        </authorList>
    </citation>
    <scope>NUCLEOTIDE SEQUENCE [LARGE SCALE GENOMIC DNA]</scope>
    <source>
        <strain evidence="2">JCM 18283</strain>
    </source>
</reference>
<dbReference type="Proteomes" id="UP001501436">
    <property type="component" value="Unassembled WGS sequence"/>
</dbReference>
<keyword evidence="2" id="KW-1185">Reference proteome</keyword>
<evidence type="ECO:0000313" key="1">
    <source>
        <dbReference type="EMBL" id="GAA4912114.1"/>
    </source>
</evidence>
<organism evidence="1 2">
    <name type="scientific">Mucilaginibacter defluvii</name>
    <dbReference type="NCBI Taxonomy" id="1196019"/>
    <lineage>
        <taxon>Bacteria</taxon>
        <taxon>Pseudomonadati</taxon>
        <taxon>Bacteroidota</taxon>
        <taxon>Sphingobacteriia</taxon>
        <taxon>Sphingobacteriales</taxon>
        <taxon>Sphingobacteriaceae</taxon>
        <taxon>Mucilaginibacter</taxon>
    </lineage>
</organism>
<proteinExistence type="predicted"/>
<accession>A0ABP9FQP3</accession>
<evidence type="ECO:0008006" key="3">
    <source>
        <dbReference type="Google" id="ProtNLM"/>
    </source>
</evidence>
<dbReference type="EMBL" id="BAABJI010000002">
    <property type="protein sequence ID" value="GAA4912114.1"/>
    <property type="molecule type" value="Genomic_DNA"/>
</dbReference>
<dbReference type="RefSeq" id="WP_345330267.1">
    <property type="nucleotide sequence ID" value="NZ_BAABJI010000002.1"/>
</dbReference>
<gene>
    <name evidence="1" type="ORF">GCM10023313_13930</name>
</gene>
<evidence type="ECO:0000313" key="2">
    <source>
        <dbReference type="Proteomes" id="UP001501436"/>
    </source>
</evidence>
<protein>
    <recommendedName>
        <fullName evidence="3">DUF4249 family protein</fullName>
    </recommendedName>
</protein>